<evidence type="ECO:0000256" key="1">
    <source>
        <dbReference type="SAM" id="MobiDB-lite"/>
    </source>
</evidence>
<evidence type="ECO:0000313" key="4">
    <source>
        <dbReference type="Proteomes" id="UP001321760"/>
    </source>
</evidence>
<sequence length="335" mass="36829">MPPSQQQRRRQAVEEESGDDAQGQSLSPENADVDGDSQMGGVGPDSTKDLVKQLVRYALACEFSRTPIRRDGIREKVLGRHGREFKKVFNGAQLHLRARFGMEMVELPVKDRNLLTADQKRKAAKSQSQKEAASNAYVLVSVLPDAYRTSGIITPSKVHSADGEAAYIALYSIIIAIIQLSGGELSDPRLRRHLQRLNAAQNMPSMNPAGPHSPSEKTELVLQKMIKQQYLVKVTEKGQNEEEGSTWYIGPRGKVEVDSESIAQFVRAVYGGGTEDLEKRLQATLKVRKRDAVEPPVAEQDEGAANGEPGSSSRHRSGRGAAAQAQEEEEDEDDE</sequence>
<dbReference type="PANTHER" id="PTHR11736:SF14">
    <property type="entry name" value="NSE3 HOMOLOG, SMC5-SMC6 COMPLEX COMPONENT"/>
    <property type="match status" value="1"/>
</dbReference>
<dbReference type="Pfam" id="PF01454">
    <property type="entry name" value="MAGE"/>
    <property type="match status" value="1"/>
</dbReference>
<dbReference type="GO" id="GO:0005634">
    <property type="term" value="C:nucleus"/>
    <property type="evidence" value="ECO:0007669"/>
    <property type="project" value="TreeGrafter"/>
</dbReference>
<evidence type="ECO:0000313" key="3">
    <source>
        <dbReference type="EMBL" id="KAK4452865.1"/>
    </source>
</evidence>
<dbReference type="InterPro" id="IPR037445">
    <property type="entry name" value="MAGE"/>
</dbReference>
<feature type="region of interest" description="Disordered" evidence="1">
    <location>
        <begin position="1"/>
        <end position="47"/>
    </location>
</feature>
<proteinExistence type="predicted"/>
<dbReference type="Gene3D" id="1.10.10.1200">
    <property type="entry name" value="MAGE homology domain, winged helix WH1 motif"/>
    <property type="match status" value="1"/>
</dbReference>
<gene>
    <name evidence="3" type="ORF">QBC34DRAFT_397189</name>
</gene>
<dbReference type="PROSITE" id="PS50838">
    <property type="entry name" value="MAGE"/>
    <property type="match status" value="1"/>
</dbReference>
<name>A0AAV9GYU4_9PEZI</name>
<organism evidence="3 4">
    <name type="scientific">Podospora aff. communis PSN243</name>
    <dbReference type="NCBI Taxonomy" id="3040156"/>
    <lineage>
        <taxon>Eukaryota</taxon>
        <taxon>Fungi</taxon>
        <taxon>Dikarya</taxon>
        <taxon>Ascomycota</taxon>
        <taxon>Pezizomycotina</taxon>
        <taxon>Sordariomycetes</taxon>
        <taxon>Sordariomycetidae</taxon>
        <taxon>Sordariales</taxon>
        <taxon>Podosporaceae</taxon>
        <taxon>Podospora</taxon>
    </lineage>
</organism>
<dbReference type="GO" id="GO:0006281">
    <property type="term" value="P:DNA repair"/>
    <property type="evidence" value="ECO:0007669"/>
    <property type="project" value="TreeGrafter"/>
</dbReference>
<dbReference type="Gene3D" id="1.10.10.1210">
    <property type="entry name" value="MAGE homology domain, winged helix WH2 motif"/>
    <property type="match status" value="1"/>
</dbReference>
<dbReference type="PANTHER" id="PTHR11736">
    <property type="entry name" value="MELANOMA-ASSOCIATED ANTIGEN MAGE ANTIGEN"/>
    <property type="match status" value="1"/>
</dbReference>
<protein>
    <submittedName>
        <fullName evidence="3">Non-structural maintenance of chromosome element 3</fullName>
    </submittedName>
</protein>
<dbReference type="InterPro" id="IPR041898">
    <property type="entry name" value="MAGE_WH1"/>
</dbReference>
<reference evidence="3" key="2">
    <citation type="submission" date="2023-05" db="EMBL/GenBank/DDBJ databases">
        <authorList>
            <consortium name="Lawrence Berkeley National Laboratory"/>
            <person name="Steindorff A."/>
            <person name="Hensen N."/>
            <person name="Bonometti L."/>
            <person name="Westerberg I."/>
            <person name="Brannstrom I.O."/>
            <person name="Guillou S."/>
            <person name="Cros-Aarteil S."/>
            <person name="Calhoun S."/>
            <person name="Haridas S."/>
            <person name="Kuo A."/>
            <person name="Mondo S."/>
            <person name="Pangilinan J."/>
            <person name="Riley R."/>
            <person name="Labutti K."/>
            <person name="Andreopoulos B."/>
            <person name="Lipzen A."/>
            <person name="Chen C."/>
            <person name="Yanf M."/>
            <person name="Daum C."/>
            <person name="Ng V."/>
            <person name="Clum A."/>
            <person name="Ohm R."/>
            <person name="Martin F."/>
            <person name="Silar P."/>
            <person name="Natvig D."/>
            <person name="Lalanne C."/>
            <person name="Gautier V."/>
            <person name="Ament-Velasquez S.L."/>
            <person name="Kruys A."/>
            <person name="Hutchinson M.I."/>
            <person name="Powell A.J."/>
            <person name="Barry K."/>
            <person name="Miller A.N."/>
            <person name="Grigoriev I.V."/>
            <person name="Debuchy R."/>
            <person name="Gladieux P."/>
            <person name="Thoren M.H."/>
            <person name="Johannesson H."/>
        </authorList>
    </citation>
    <scope>NUCLEOTIDE SEQUENCE</scope>
    <source>
        <strain evidence="3">PSN243</strain>
    </source>
</reference>
<keyword evidence="4" id="KW-1185">Reference proteome</keyword>
<reference evidence="3" key="1">
    <citation type="journal article" date="2023" name="Mol. Phylogenet. Evol.">
        <title>Genome-scale phylogeny and comparative genomics of the fungal order Sordariales.</title>
        <authorList>
            <person name="Hensen N."/>
            <person name="Bonometti L."/>
            <person name="Westerberg I."/>
            <person name="Brannstrom I.O."/>
            <person name="Guillou S."/>
            <person name="Cros-Aarteil S."/>
            <person name="Calhoun S."/>
            <person name="Haridas S."/>
            <person name="Kuo A."/>
            <person name="Mondo S."/>
            <person name="Pangilinan J."/>
            <person name="Riley R."/>
            <person name="LaButti K."/>
            <person name="Andreopoulos B."/>
            <person name="Lipzen A."/>
            <person name="Chen C."/>
            <person name="Yan M."/>
            <person name="Daum C."/>
            <person name="Ng V."/>
            <person name="Clum A."/>
            <person name="Steindorff A."/>
            <person name="Ohm R.A."/>
            <person name="Martin F."/>
            <person name="Silar P."/>
            <person name="Natvig D.O."/>
            <person name="Lalanne C."/>
            <person name="Gautier V."/>
            <person name="Ament-Velasquez S.L."/>
            <person name="Kruys A."/>
            <person name="Hutchinson M.I."/>
            <person name="Powell A.J."/>
            <person name="Barry K."/>
            <person name="Miller A.N."/>
            <person name="Grigoriev I.V."/>
            <person name="Debuchy R."/>
            <person name="Gladieux P."/>
            <person name="Hiltunen Thoren M."/>
            <person name="Johannesson H."/>
        </authorList>
    </citation>
    <scope>NUCLEOTIDE SEQUENCE</scope>
    <source>
        <strain evidence="3">PSN243</strain>
    </source>
</reference>
<dbReference type="InterPro" id="IPR041899">
    <property type="entry name" value="MAGE_WH2"/>
</dbReference>
<evidence type="ECO:0000259" key="2">
    <source>
        <dbReference type="PROSITE" id="PS50838"/>
    </source>
</evidence>
<dbReference type="EMBL" id="MU865922">
    <property type="protein sequence ID" value="KAK4452865.1"/>
    <property type="molecule type" value="Genomic_DNA"/>
</dbReference>
<dbReference type="SMART" id="SM01373">
    <property type="entry name" value="MAGE"/>
    <property type="match status" value="1"/>
</dbReference>
<feature type="region of interest" description="Disordered" evidence="1">
    <location>
        <begin position="289"/>
        <end position="335"/>
    </location>
</feature>
<comment type="caution">
    <text evidence="3">The sequence shown here is derived from an EMBL/GenBank/DDBJ whole genome shotgun (WGS) entry which is preliminary data.</text>
</comment>
<dbReference type="InterPro" id="IPR002190">
    <property type="entry name" value="MHD_dom"/>
</dbReference>
<accession>A0AAV9GYU4</accession>
<dbReference type="Proteomes" id="UP001321760">
    <property type="component" value="Unassembled WGS sequence"/>
</dbReference>
<feature type="compositionally biased region" description="Acidic residues" evidence="1">
    <location>
        <begin position="326"/>
        <end position="335"/>
    </location>
</feature>
<feature type="domain" description="MAGE" evidence="2">
    <location>
        <begin position="47"/>
        <end position="143"/>
    </location>
</feature>
<dbReference type="AlphaFoldDB" id="A0AAV9GYU4"/>